<evidence type="ECO:0000313" key="2">
    <source>
        <dbReference type="EnsemblMetazoa" id="GPPI041558-PA"/>
    </source>
</evidence>
<name>A0A1B0BV99_9MUSC</name>
<accession>A0A1B0BV99</accession>
<sequence>MCKLQQIQLSIYGPAVSEGIYYLILASLFVKKNMLFIQDWYLSSSSWSNLSLGCTLKLQTVMFYSWGSMNTEKPKATMGGLTHLPYAIVDLRRAIGSNAGKVQVQRTER</sequence>
<keyword evidence="1" id="KW-1133">Transmembrane helix</keyword>
<protein>
    <submittedName>
        <fullName evidence="2">Uncharacterized protein</fullName>
    </submittedName>
</protein>
<keyword evidence="3" id="KW-1185">Reference proteome</keyword>
<proteinExistence type="predicted"/>
<feature type="transmembrane region" description="Helical" evidence="1">
    <location>
        <begin position="12"/>
        <end position="30"/>
    </location>
</feature>
<dbReference type="VEuPathDB" id="VectorBase:GPPI041558"/>
<evidence type="ECO:0000313" key="3">
    <source>
        <dbReference type="Proteomes" id="UP000092460"/>
    </source>
</evidence>
<evidence type="ECO:0000256" key="1">
    <source>
        <dbReference type="SAM" id="Phobius"/>
    </source>
</evidence>
<reference evidence="2" key="2">
    <citation type="submission" date="2020-05" db="UniProtKB">
        <authorList>
            <consortium name="EnsemblMetazoa"/>
        </authorList>
    </citation>
    <scope>IDENTIFICATION</scope>
    <source>
        <strain evidence="2">IAEA</strain>
    </source>
</reference>
<reference evidence="3" key="1">
    <citation type="submission" date="2015-01" db="EMBL/GenBank/DDBJ databases">
        <authorList>
            <person name="Aksoy S."/>
            <person name="Warren W."/>
            <person name="Wilson R.K."/>
        </authorList>
    </citation>
    <scope>NUCLEOTIDE SEQUENCE [LARGE SCALE GENOMIC DNA]</scope>
    <source>
        <strain evidence="3">IAEA</strain>
    </source>
</reference>
<dbReference type="EnsemblMetazoa" id="GPPI041558-RA">
    <property type="protein sequence ID" value="GPPI041558-PA"/>
    <property type="gene ID" value="GPPI041558"/>
</dbReference>
<dbReference type="EMBL" id="JXJN01021172">
    <property type="status" value="NOT_ANNOTATED_CDS"/>
    <property type="molecule type" value="Genomic_DNA"/>
</dbReference>
<keyword evidence="1" id="KW-0812">Transmembrane</keyword>
<dbReference type="Proteomes" id="UP000092460">
    <property type="component" value="Unassembled WGS sequence"/>
</dbReference>
<dbReference type="AlphaFoldDB" id="A0A1B0BV99"/>
<organism evidence="2 3">
    <name type="scientific">Glossina palpalis gambiensis</name>
    <dbReference type="NCBI Taxonomy" id="67801"/>
    <lineage>
        <taxon>Eukaryota</taxon>
        <taxon>Metazoa</taxon>
        <taxon>Ecdysozoa</taxon>
        <taxon>Arthropoda</taxon>
        <taxon>Hexapoda</taxon>
        <taxon>Insecta</taxon>
        <taxon>Pterygota</taxon>
        <taxon>Neoptera</taxon>
        <taxon>Endopterygota</taxon>
        <taxon>Diptera</taxon>
        <taxon>Brachycera</taxon>
        <taxon>Muscomorpha</taxon>
        <taxon>Hippoboscoidea</taxon>
        <taxon>Glossinidae</taxon>
        <taxon>Glossina</taxon>
    </lineage>
</organism>
<keyword evidence="1" id="KW-0472">Membrane</keyword>